<protein>
    <submittedName>
        <fullName evidence="1">Uncharacterized protein</fullName>
    </submittedName>
</protein>
<comment type="caution">
    <text evidence="1">The sequence shown here is derived from an EMBL/GenBank/DDBJ whole genome shotgun (WGS) entry which is preliminary data.</text>
</comment>
<dbReference type="EMBL" id="JAAWWB010000016">
    <property type="protein sequence ID" value="KAG6763721.1"/>
    <property type="molecule type" value="Genomic_DNA"/>
</dbReference>
<proteinExistence type="predicted"/>
<evidence type="ECO:0000313" key="1">
    <source>
        <dbReference type="EMBL" id="KAG6763721.1"/>
    </source>
</evidence>
<keyword evidence="2" id="KW-1185">Reference proteome</keyword>
<gene>
    <name evidence="1" type="ORF">POTOM_031158</name>
</gene>
<organism evidence="1 2">
    <name type="scientific">Populus tomentosa</name>
    <name type="common">Chinese white poplar</name>
    <dbReference type="NCBI Taxonomy" id="118781"/>
    <lineage>
        <taxon>Eukaryota</taxon>
        <taxon>Viridiplantae</taxon>
        <taxon>Streptophyta</taxon>
        <taxon>Embryophyta</taxon>
        <taxon>Tracheophyta</taxon>
        <taxon>Spermatophyta</taxon>
        <taxon>Magnoliopsida</taxon>
        <taxon>eudicotyledons</taxon>
        <taxon>Gunneridae</taxon>
        <taxon>Pentapetalae</taxon>
        <taxon>rosids</taxon>
        <taxon>fabids</taxon>
        <taxon>Malpighiales</taxon>
        <taxon>Salicaceae</taxon>
        <taxon>Saliceae</taxon>
        <taxon>Populus</taxon>
    </lineage>
</organism>
<reference evidence="1" key="1">
    <citation type="journal article" date="2020" name="bioRxiv">
        <title>Hybrid origin of Populus tomentosa Carr. identified through genome sequencing and phylogenomic analysis.</title>
        <authorList>
            <person name="An X."/>
            <person name="Gao K."/>
            <person name="Chen Z."/>
            <person name="Li J."/>
            <person name="Yang X."/>
            <person name="Yang X."/>
            <person name="Zhou J."/>
            <person name="Guo T."/>
            <person name="Zhao T."/>
            <person name="Huang S."/>
            <person name="Miao D."/>
            <person name="Khan W.U."/>
            <person name="Rao P."/>
            <person name="Ye M."/>
            <person name="Lei B."/>
            <person name="Liao W."/>
            <person name="Wang J."/>
            <person name="Ji L."/>
            <person name="Li Y."/>
            <person name="Guo B."/>
            <person name="Mustafa N.S."/>
            <person name="Li S."/>
            <person name="Yun Q."/>
            <person name="Keller S.R."/>
            <person name="Mao J."/>
            <person name="Zhang R."/>
            <person name="Strauss S.H."/>
        </authorList>
    </citation>
    <scope>NUCLEOTIDE SEQUENCE</scope>
    <source>
        <strain evidence="1">GM15</strain>
        <tissue evidence="1">Leaf</tissue>
    </source>
</reference>
<sequence length="109" mass="11638">MHLTSLTYSDDNIVVYEVLCLLCEEISPSRRALLLAAVVLGGNALEIVGSVLIDSIGLIAAFTEDVPALSTSLSYGLYMEISSNLRPRADLYSRMIAVVVLSNGAFCAP</sequence>
<accession>A0A8X7Z6X6</accession>
<dbReference type="AlphaFoldDB" id="A0A8X7Z6X6"/>
<dbReference type="Proteomes" id="UP000886885">
    <property type="component" value="Chromosome 8D"/>
</dbReference>
<evidence type="ECO:0000313" key="2">
    <source>
        <dbReference type="Proteomes" id="UP000886885"/>
    </source>
</evidence>
<name>A0A8X7Z6X6_POPTO</name>